<dbReference type="InterPro" id="IPR025736">
    <property type="entry name" value="PucR_C-HTH_dom"/>
</dbReference>
<dbReference type="PANTHER" id="PTHR33744:SF15">
    <property type="entry name" value="CARBOHYDRATE DIACID REGULATOR"/>
    <property type="match status" value="1"/>
</dbReference>
<evidence type="ECO:0000313" key="2">
    <source>
        <dbReference type="EMBL" id="MEO1781527.1"/>
    </source>
</evidence>
<dbReference type="InterPro" id="IPR009057">
    <property type="entry name" value="Homeodomain-like_sf"/>
</dbReference>
<dbReference type="Gene3D" id="1.10.10.2840">
    <property type="entry name" value="PucR C-terminal helix-turn-helix domain"/>
    <property type="match status" value="1"/>
</dbReference>
<name>A0ABV0F398_9ENTE</name>
<sequence>MDSKKLNSLFPTGHLADEKDATDDYFAIPTDQGLFLIAKKDLSSKEQALLALFAPQKAKDNPARNHPWYRILFENGPVELTTPVRIIQIRLRTHGVFMQKEWESEINDMFLQLADTFFISPNDMILIEEKADTNYPVEEIFGLFQALDSDFDLYTQVFVGAFHHETNSLAANFQEEQRIFHSERNANTRTKAFSFTRSAISYFINDAVKANPLMNSLYREWFSDPEMVAILTALWQNQGNVSSAAKELFLHRNTVLYRIDKFQDATRLDLKNMDDLFFCHLLIDVFSEQ</sequence>
<dbReference type="InterPro" id="IPR051448">
    <property type="entry name" value="CdaR-like_regulators"/>
</dbReference>
<organism evidence="2 3">
    <name type="scientific">Enterococcus diestrammenae</name>
    <dbReference type="NCBI Taxonomy" id="1155073"/>
    <lineage>
        <taxon>Bacteria</taxon>
        <taxon>Bacillati</taxon>
        <taxon>Bacillota</taxon>
        <taxon>Bacilli</taxon>
        <taxon>Lactobacillales</taxon>
        <taxon>Enterococcaceae</taxon>
        <taxon>Enterococcus</taxon>
    </lineage>
</organism>
<dbReference type="Proteomes" id="UP001429357">
    <property type="component" value="Unassembled WGS sequence"/>
</dbReference>
<dbReference type="Pfam" id="PF13556">
    <property type="entry name" value="HTH_30"/>
    <property type="match status" value="1"/>
</dbReference>
<reference evidence="2" key="2">
    <citation type="submission" date="2024-02" db="EMBL/GenBank/DDBJ databases">
        <title>The Genome Sequence of Enterococcus diestrammenae JM9A.</title>
        <authorList>
            <person name="Earl A."/>
            <person name="Manson A."/>
            <person name="Gilmore M."/>
            <person name="Sanders J."/>
            <person name="Shea T."/>
            <person name="Howe W."/>
            <person name="Livny J."/>
            <person name="Cuomo C."/>
            <person name="Neafsey D."/>
            <person name="Birren B."/>
        </authorList>
    </citation>
    <scope>NUCLEOTIDE SEQUENCE</scope>
    <source>
        <strain evidence="2">JM9A</strain>
    </source>
</reference>
<comment type="caution">
    <text evidence="2">The sequence shown here is derived from an EMBL/GenBank/DDBJ whole genome shotgun (WGS) entry which is preliminary data.</text>
</comment>
<proteinExistence type="predicted"/>
<accession>A0ABV0F398</accession>
<keyword evidence="3" id="KW-1185">Reference proteome</keyword>
<dbReference type="RefSeq" id="WP_161870096.1">
    <property type="nucleotide sequence ID" value="NZ_MAEI02000001.1"/>
</dbReference>
<feature type="domain" description="PucR C-terminal helix-turn-helix" evidence="1">
    <location>
        <begin position="228"/>
        <end position="281"/>
    </location>
</feature>
<gene>
    <name evidence="2" type="ORF">BAU18_001112</name>
</gene>
<dbReference type="SUPFAM" id="SSF46689">
    <property type="entry name" value="Homeodomain-like"/>
    <property type="match status" value="1"/>
</dbReference>
<reference evidence="2" key="1">
    <citation type="submission" date="2016-06" db="EMBL/GenBank/DDBJ databases">
        <authorList>
            <person name="Van Tyne D."/>
        </authorList>
    </citation>
    <scope>NUCLEOTIDE SEQUENCE</scope>
    <source>
        <strain evidence="2">JM9A</strain>
    </source>
</reference>
<evidence type="ECO:0000259" key="1">
    <source>
        <dbReference type="Pfam" id="PF13556"/>
    </source>
</evidence>
<dbReference type="InterPro" id="IPR042070">
    <property type="entry name" value="PucR_C-HTH_sf"/>
</dbReference>
<evidence type="ECO:0000313" key="3">
    <source>
        <dbReference type="Proteomes" id="UP001429357"/>
    </source>
</evidence>
<dbReference type="PANTHER" id="PTHR33744">
    <property type="entry name" value="CARBOHYDRATE DIACID REGULATOR"/>
    <property type="match status" value="1"/>
</dbReference>
<protein>
    <recommendedName>
        <fullName evidence="1">PucR C-terminal helix-turn-helix domain-containing protein</fullName>
    </recommendedName>
</protein>
<dbReference type="EMBL" id="MAEI02000001">
    <property type="protein sequence ID" value="MEO1781527.1"/>
    <property type="molecule type" value="Genomic_DNA"/>
</dbReference>